<dbReference type="Gene3D" id="1.10.287.1260">
    <property type="match status" value="1"/>
</dbReference>
<dbReference type="InterPro" id="IPR023408">
    <property type="entry name" value="MscS_beta-dom_sf"/>
</dbReference>
<dbReference type="PANTHER" id="PTHR30221">
    <property type="entry name" value="SMALL-CONDUCTANCE MECHANOSENSITIVE CHANNEL"/>
    <property type="match status" value="1"/>
</dbReference>
<dbReference type="Proteomes" id="UP001595898">
    <property type="component" value="Unassembled WGS sequence"/>
</dbReference>
<dbReference type="SUPFAM" id="SSF82689">
    <property type="entry name" value="Mechanosensitive channel protein MscS (YggB), C-terminal domain"/>
    <property type="match status" value="1"/>
</dbReference>
<dbReference type="InterPro" id="IPR006686">
    <property type="entry name" value="MscS_channel_CS"/>
</dbReference>
<dbReference type="Pfam" id="PF21082">
    <property type="entry name" value="MS_channel_3rd"/>
    <property type="match status" value="1"/>
</dbReference>
<dbReference type="SUPFAM" id="SSF50182">
    <property type="entry name" value="Sm-like ribonucleoproteins"/>
    <property type="match status" value="1"/>
</dbReference>
<dbReference type="InterPro" id="IPR010920">
    <property type="entry name" value="LSM_dom_sf"/>
</dbReference>
<dbReference type="Gene3D" id="2.30.30.60">
    <property type="match status" value="1"/>
</dbReference>
<dbReference type="PANTHER" id="PTHR30221:SF20">
    <property type="entry name" value="SMALL-CONDUCTANCE MECHANOSENSITIVE CHANNEL"/>
    <property type="match status" value="1"/>
</dbReference>
<dbReference type="GO" id="GO:0005886">
    <property type="term" value="C:plasma membrane"/>
    <property type="evidence" value="ECO:0007669"/>
    <property type="project" value="UniProtKB-SubCell"/>
</dbReference>
<feature type="transmembrane region" description="Helical" evidence="8">
    <location>
        <begin position="167"/>
        <end position="198"/>
    </location>
</feature>
<proteinExistence type="inferred from homology"/>
<evidence type="ECO:0000256" key="5">
    <source>
        <dbReference type="ARBA" id="ARBA00022989"/>
    </source>
</evidence>
<evidence type="ECO:0000259" key="10">
    <source>
        <dbReference type="Pfam" id="PF21082"/>
    </source>
</evidence>
<keyword evidence="3" id="KW-1003">Cell membrane</keyword>
<feature type="transmembrane region" description="Helical" evidence="8">
    <location>
        <begin position="139"/>
        <end position="161"/>
    </location>
</feature>
<dbReference type="InterPro" id="IPR006685">
    <property type="entry name" value="MscS_channel_2nd"/>
</dbReference>
<comment type="similarity">
    <text evidence="2">Belongs to the MscS (TC 1.A.23) family.</text>
</comment>
<protein>
    <submittedName>
        <fullName evidence="11">Mechanosensitive ion channel family protein</fullName>
    </submittedName>
</protein>
<name>A0ABD5PSK5_9EURY</name>
<keyword evidence="6 8" id="KW-0472">Membrane</keyword>
<dbReference type="Gene3D" id="3.30.70.100">
    <property type="match status" value="1"/>
</dbReference>
<dbReference type="InterPro" id="IPR049278">
    <property type="entry name" value="MS_channel_C"/>
</dbReference>
<evidence type="ECO:0000259" key="9">
    <source>
        <dbReference type="Pfam" id="PF00924"/>
    </source>
</evidence>
<gene>
    <name evidence="11" type="ORF">ACFO5R_15970</name>
</gene>
<dbReference type="SUPFAM" id="SSF82861">
    <property type="entry name" value="Mechanosensitive channel protein MscS (YggB), transmembrane region"/>
    <property type="match status" value="1"/>
</dbReference>
<reference evidence="11 12" key="1">
    <citation type="journal article" date="2019" name="Int. J. Syst. Evol. Microbiol.">
        <title>The Global Catalogue of Microorganisms (GCM) 10K type strain sequencing project: providing services to taxonomists for standard genome sequencing and annotation.</title>
        <authorList>
            <consortium name="The Broad Institute Genomics Platform"/>
            <consortium name="The Broad Institute Genome Sequencing Center for Infectious Disease"/>
            <person name="Wu L."/>
            <person name="Ma J."/>
        </authorList>
    </citation>
    <scope>NUCLEOTIDE SEQUENCE [LARGE SCALE GENOMIC DNA]</scope>
    <source>
        <strain evidence="11 12">WLHS5</strain>
    </source>
</reference>
<evidence type="ECO:0000256" key="7">
    <source>
        <dbReference type="SAM" id="MobiDB-lite"/>
    </source>
</evidence>
<evidence type="ECO:0000256" key="4">
    <source>
        <dbReference type="ARBA" id="ARBA00022692"/>
    </source>
</evidence>
<comment type="caution">
    <text evidence="11">The sequence shown here is derived from an EMBL/GenBank/DDBJ whole genome shotgun (WGS) entry which is preliminary data.</text>
</comment>
<dbReference type="InterPro" id="IPR045275">
    <property type="entry name" value="MscS_archaea/bacteria_type"/>
</dbReference>
<accession>A0ABD5PSK5</accession>
<feature type="domain" description="Mechanosensitive ion channel MscS C-terminal" evidence="10">
    <location>
        <begin position="257"/>
        <end position="342"/>
    </location>
</feature>
<dbReference type="InterPro" id="IPR011014">
    <property type="entry name" value="MscS_channel_TM-2"/>
</dbReference>
<dbReference type="AlphaFoldDB" id="A0ABD5PSK5"/>
<keyword evidence="5 8" id="KW-1133">Transmembrane helix</keyword>
<evidence type="ECO:0000313" key="12">
    <source>
        <dbReference type="Proteomes" id="UP001595898"/>
    </source>
</evidence>
<feature type="domain" description="Mechanosensitive ion channel MscS" evidence="9">
    <location>
        <begin position="188"/>
        <end position="250"/>
    </location>
</feature>
<dbReference type="PROSITE" id="PS01246">
    <property type="entry name" value="UPF0003"/>
    <property type="match status" value="1"/>
</dbReference>
<sequence length="403" mass="43405">MTGVVSGLDWLSETVESQPQRLAVTFAAFGFLLAVLISSRRLQAWLNERTRPLYSDIVTMVVLTASCVASLGVVVGVWGQTDVLQNAYDTYGFGSDAVARSIVTFILLVATFIVTRFVRRVVAEVLGSAAAVTDHQREVTHRLSQVIIWSVSLVVILGVWVDDLGGLLVGAGFLGIVVGMAARQTLGTMLAGFVLMFARPFEIGDWIEVEDEEGIVTDISIVNTRLKSFDGEYIMIPNDVIASSTVTNRSKRGRLRIEVEVGVDYGTDVDRAATLAEDALADVDLALDAPSPMVVGKSFGDSAVVLGVRFWIDRPSARRHWRARTAAIEAIKTAFEEEGIKIPYPQRELSGRAETGGFRISDGPEGAFDGDGGRPRGEPAEAGSNGDDDRSGSDHQLSQPEGS</sequence>
<comment type="subcellular location">
    <subcellularLocation>
        <location evidence="1">Cell membrane</location>
        <topology evidence="1">Multi-pass membrane protein</topology>
    </subcellularLocation>
</comment>
<evidence type="ECO:0000256" key="8">
    <source>
        <dbReference type="SAM" id="Phobius"/>
    </source>
</evidence>
<feature type="region of interest" description="Disordered" evidence="7">
    <location>
        <begin position="346"/>
        <end position="403"/>
    </location>
</feature>
<dbReference type="EMBL" id="JBHSFA010000007">
    <property type="protein sequence ID" value="MFC4543428.1"/>
    <property type="molecule type" value="Genomic_DNA"/>
</dbReference>
<feature type="transmembrane region" description="Helical" evidence="8">
    <location>
        <begin position="57"/>
        <end position="78"/>
    </location>
</feature>
<keyword evidence="12" id="KW-1185">Reference proteome</keyword>
<evidence type="ECO:0000256" key="3">
    <source>
        <dbReference type="ARBA" id="ARBA00022475"/>
    </source>
</evidence>
<evidence type="ECO:0000256" key="1">
    <source>
        <dbReference type="ARBA" id="ARBA00004651"/>
    </source>
</evidence>
<feature type="transmembrane region" description="Helical" evidence="8">
    <location>
        <begin position="98"/>
        <end position="118"/>
    </location>
</feature>
<dbReference type="RefSeq" id="WP_250139897.1">
    <property type="nucleotide sequence ID" value="NZ_JALIQP010000002.1"/>
</dbReference>
<organism evidence="11 12">
    <name type="scientific">Halosolutus amylolyticus</name>
    <dbReference type="NCBI Taxonomy" id="2932267"/>
    <lineage>
        <taxon>Archaea</taxon>
        <taxon>Methanobacteriati</taxon>
        <taxon>Methanobacteriota</taxon>
        <taxon>Stenosarchaea group</taxon>
        <taxon>Halobacteria</taxon>
        <taxon>Halobacteriales</taxon>
        <taxon>Natrialbaceae</taxon>
        <taxon>Halosolutus</taxon>
    </lineage>
</organism>
<keyword evidence="4 8" id="KW-0812">Transmembrane</keyword>
<evidence type="ECO:0000256" key="6">
    <source>
        <dbReference type="ARBA" id="ARBA00023136"/>
    </source>
</evidence>
<dbReference type="Pfam" id="PF00924">
    <property type="entry name" value="MS_channel_2nd"/>
    <property type="match status" value="1"/>
</dbReference>
<evidence type="ECO:0000313" key="11">
    <source>
        <dbReference type="EMBL" id="MFC4543428.1"/>
    </source>
</evidence>
<feature type="transmembrane region" description="Helical" evidence="8">
    <location>
        <begin position="20"/>
        <end position="37"/>
    </location>
</feature>
<dbReference type="InterPro" id="IPR011066">
    <property type="entry name" value="MscS_channel_C_sf"/>
</dbReference>
<evidence type="ECO:0000256" key="2">
    <source>
        <dbReference type="ARBA" id="ARBA00008017"/>
    </source>
</evidence>